<dbReference type="InParanoid" id="A0A804N4B4"/>
<organism evidence="1 2">
    <name type="scientific">Zea mays</name>
    <name type="common">Maize</name>
    <dbReference type="NCBI Taxonomy" id="4577"/>
    <lineage>
        <taxon>Eukaryota</taxon>
        <taxon>Viridiplantae</taxon>
        <taxon>Streptophyta</taxon>
        <taxon>Embryophyta</taxon>
        <taxon>Tracheophyta</taxon>
        <taxon>Spermatophyta</taxon>
        <taxon>Magnoliopsida</taxon>
        <taxon>Liliopsida</taxon>
        <taxon>Poales</taxon>
        <taxon>Poaceae</taxon>
        <taxon>PACMAD clade</taxon>
        <taxon>Panicoideae</taxon>
        <taxon>Andropogonodae</taxon>
        <taxon>Andropogoneae</taxon>
        <taxon>Tripsacinae</taxon>
        <taxon>Zea</taxon>
    </lineage>
</organism>
<dbReference type="EnsemblPlants" id="Zm00001eb133940_T001">
    <property type="protein sequence ID" value="Zm00001eb133940_P001"/>
    <property type="gene ID" value="Zm00001eb133940"/>
</dbReference>
<dbReference type="Proteomes" id="UP000007305">
    <property type="component" value="Chromosome 3"/>
</dbReference>
<evidence type="ECO:0000313" key="1">
    <source>
        <dbReference type="EnsemblPlants" id="Zm00001eb133940_P001"/>
    </source>
</evidence>
<dbReference type="AlphaFoldDB" id="A0A804N4B4"/>
<dbReference type="Gramene" id="Zm00001eb133940_T001">
    <property type="protein sequence ID" value="Zm00001eb133940_P001"/>
    <property type="gene ID" value="Zm00001eb133940"/>
</dbReference>
<sequence>MELPRAPHFPWRSAAQSLHRTWRLIVAAPSPMYDASPPASARRTSSWPHLSLLGINVDRALPTGLTHVGHASQLRSWIG</sequence>
<reference evidence="1" key="2">
    <citation type="submission" date="2019-07" db="EMBL/GenBank/DDBJ databases">
        <authorList>
            <person name="Seetharam A."/>
            <person name="Woodhouse M."/>
            <person name="Cannon E."/>
        </authorList>
    </citation>
    <scope>NUCLEOTIDE SEQUENCE [LARGE SCALE GENOMIC DNA]</scope>
    <source>
        <strain evidence="1">cv. B73</strain>
    </source>
</reference>
<evidence type="ECO:0000313" key="2">
    <source>
        <dbReference type="Proteomes" id="UP000007305"/>
    </source>
</evidence>
<protein>
    <submittedName>
        <fullName evidence="1">Uncharacterized protein</fullName>
    </submittedName>
</protein>
<reference evidence="1" key="3">
    <citation type="submission" date="2021-05" db="UniProtKB">
        <authorList>
            <consortium name="EnsemblPlants"/>
        </authorList>
    </citation>
    <scope>IDENTIFICATION</scope>
    <source>
        <strain evidence="1">cv. B73</strain>
    </source>
</reference>
<proteinExistence type="predicted"/>
<reference evidence="2" key="1">
    <citation type="submission" date="2015-12" db="EMBL/GenBank/DDBJ databases">
        <title>Update maize B73 reference genome by single molecule sequencing technologies.</title>
        <authorList>
            <consortium name="Maize Genome Sequencing Project"/>
            <person name="Ware D."/>
        </authorList>
    </citation>
    <scope>NUCLEOTIDE SEQUENCE [LARGE SCALE GENOMIC DNA]</scope>
    <source>
        <strain evidence="2">cv. B73</strain>
    </source>
</reference>
<keyword evidence="2" id="KW-1185">Reference proteome</keyword>
<name>A0A804N4B4_MAIZE</name>
<accession>A0A804N4B4</accession>